<evidence type="ECO:0000256" key="1">
    <source>
        <dbReference type="ARBA" id="ARBA00004651"/>
    </source>
</evidence>
<evidence type="ECO:0000256" key="8">
    <source>
        <dbReference type="ARBA" id="ARBA00023170"/>
    </source>
</evidence>
<comment type="subcellular location">
    <subcellularLocation>
        <location evidence="1 10">Cell membrane</location>
        <topology evidence="1 10">Multi-pass membrane protein</topology>
    </subcellularLocation>
</comment>
<feature type="transmembrane region" description="Helical" evidence="10">
    <location>
        <begin position="133"/>
        <end position="154"/>
    </location>
</feature>
<dbReference type="AlphaFoldDB" id="A0A3Q9EJS2"/>
<feature type="transmembrane region" description="Helical" evidence="10">
    <location>
        <begin position="277"/>
        <end position="299"/>
    </location>
</feature>
<evidence type="ECO:0000256" key="4">
    <source>
        <dbReference type="ARBA" id="ARBA00022692"/>
    </source>
</evidence>
<comment type="similarity">
    <text evidence="10">Belongs to the insect chemoreceptor superfamily. Heteromeric odorant receptor channel (TC 1.A.69) family.</text>
</comment>
<keyword evidence="2" id="KW-1003">Cell membrane</keyword>
<evidence type="ECO:0000256" key="9">
    <source>
        <dbReference type="ARBA" id="ARBA00023224"/>
    </source>
</evidence>
<accession>A0A3Q9EJS2</accession>
<dbReference type="PANTHER" id="PTHR21137:SF35">
    <property type="entry name" value="ODORANT RECEPTOR 19A-RELATED"/>
    <property type="match status" value="1"/>
</dbReference>
<dbReference type="GO" id="GO:0004984">
    <property type="term" value="F:olfactory receptor activity"/>
    <property type="evidence" value="ECO:0007669"/>
    <property type="project" value="InterPro"/>
</dbReference>
<evidence type="ECO:0000256" key="2">
    <source>
        <dbReference type="ARBA" id="ARBA00022475"/>
    </source>
</evidence>
<dbReference type="GO" id="GO:0005886">
    <property type="term" value="C:plasma membrane"/>
    <property type="evidence" value="ECO:0007669"/>
    <property type="project" value="UniProtKB-SubCell"/>
</dbReference>
<feature type="transmembrane region" description="Helical" evidence="10">
    <location>
        <begin position="174"/>
        <end position="195"/>
    </location>
</feature>
<sequence length="405" mass="45910">MDLQNKNKETSIKWNKDAIYALGLYRRLSTILGIWPSENRISSNIRIGTLIILQLTTVSIFIERIIVSGNCGTIQEIVDTIVISISSTQISLKCLLICCQHRKFKRIISSALEDWSSIIDQQSRKIMLKFGHVGRVLFTCQVITGVATSSSLIINELPKLVELPDENNSSITLLRTIPLAPSCWVSITMSSYLYYSYWTSVALYIFYVGMATVSCNLFVYGLGLHVFVQFELLYLSLDTVFENHSHFQQKKIFKKFVQRHDEILEIANDLEDASTGVILSEVAAIIVVGCVSGVMLLLAQHKGDSETVSAMAVRLVLVFIQLYIYSYMGEKLSTQADKIQDAIYNCPWYTFSPLVARDLKFIMVRSNYPFYITAGKFLPMNLMSFKAVVKSMFSFFSVLRLMLQN</sequence>
<reference evidence="11" key="1">
    <citation type="journal article" date="2018" name="Front. Physiol.">
        <title>Differential Expression Analysis of Olfactory Genes Based on a Combination of Sequencing Platforms and Behavioral Investigations in Aphidius gifuensis.</title>
        <authorList>
            <person name="Fan J."/>
            <person name="Zhang Q."/>
            <person name="Xu Q."/>
            <person name="Xue W."/>
            <person name="Han Z."/>
            <person name="Sun J."/>
            <person name="Chen J."/>
        </authorList>
    </citation>
    <scope>NUCLEOTIDE SEQUENCE</scope>
</reference>
<keyword evidence="5 10" id="KW-0552">Olfaction</keyword>
<dbReference type="OrthoDB" id="7540137at2759"/>
<evidence type="ECO:0000256" key="7">
    <source>
        <dbReference type="ARBA" id="ARBA00023136"/>
    </source>
</evidence>
<feature type="transmembrane region" description="Helical" evidence="10">
    <location>
        <begin position="202"/>
        <end position="228"/>
    </location>
</feature>
<keyword evidence="8 10" id="KW-0675">Receptor</keyword>
<dbReference type="InterPro" id="IPR004117">
    <property type="entry name" value="7tm6_olfct_rcpt"/>
</dbReference>
<dbReference type="GO" id="GO:0007165">
    <property type="term" value="P:signal transduction"/>
    <property type="evidence" value="ECO:0007669"/>
    <property type="project" value="UniProtKB-KW"/>
</dbReference>
<comment type="caution">
    <text evidence="10">Lacks conserved residue(s) required for the propagation of feature annotation.</text>
</comment>
<keyword evidence="3 10" id="KW-0716">Sensory transduction</keyword>
<evidence type="ECO:0000313" key="11">
    <source>
        <dbReference type="EMBL" id="AZQ24915.1"/>
    </source>
</evidence>
<feature type="transmembrane region" description="Helical" evidence="10">
    <location>
        <begin position="311"/>
        <end position="328"/>
    </location>
</feature>
<keyword evidence="6 10" id="KW-1133">Transmembrane helix</keyword>
<name>A0A3Q9EJS2_APHGI</name>
<protein>
    <recommendedName>
        <fullName evidence="10">Odorant receptor</fullName>
    </recommendedName>
</protein>
<evidence type="ECO:0000256" key="3">
    <source>
        <dbReference type="ARBA" id="ARBA00022606"/>
    </source>
</evidence>
<evidence type="ECO:0000256" key="5">
    <source>
        <dbReference type="ARBA" id="ARBA00022725"/>
    </source>
</evidence>
<keyword evidence="7 10" id="KW-0472">Membrane</keyword>
<evidence type="ECO:0000256" key="10">
    <source>
        <dbReference type="RuleBase" id="RU351113"/>
    </source>
</evidence>
<dbReference type="GO" id="GO:0005549">
    <property type="term" value="F:odorant binding"/>
    <property type="evidence" value="ECO:0007669"/>
    <property type="project" value="InterPro"/>
</dbReference>
<dbReference type="EMBL" id="MK048974">
    <property type="protein sequence ID" value="AZQ24915.1"/>
    <property type="molecule type" value="mRNA"/>
</dbReference>
<keyword evidence="9 10" id="KW-0807">Transducer</keyword>
<organism evidence="11">
    <name type="scientific">Aphidius gifuensis</name>
    <name type="common">Parasitoid wasp</name>
    <dbReference type="NCBI Taxonomy" id="684658"/>
    <lineage>
        <taxon>Eukaryota</taxon>
        <taxon>Metazoa</taxon>
        <taxon>Ecdysozoa</taxon>
        <taxon>Arthropoda</taxon>
        <taxon>Hexapoda</taxon>
        <taxon>Insecta</taxon>
        <taxon>Pterygota</taxon>
        <taxon>Neoptera</taxon>
        <taxon>Endopterygota</taxon>
        <taxon>Hymenoptera</taxon>
        <taxon>Apocrita</taxon>
        <taxon>Ichneumonoidea</taxon>
        <taxon>Braconidae</taxon>
        <taxon>Aphidiinae</taxon>
        <taxon>Aphidius</taxon>
    </lineage>
</organism>
<evidence type="ECO:0000256" key="6">
    <source>
        <dbReference type="ARBA" id="ARBA00022989"/>
    </source>
</evidence>
<feature type="transmembrane region" description="Helical" evidence="10">
    <location>
        <begin position="383"/>
        <end position="403"/>
    </location>
</feature>
<dbReference type="PANTHER" id="PTHR21137">
    <property type="entry name" value="ODORANT RECEPTOR"/>
    <property type="match status" value="1"/>
</dbReference>
<proteinExistence type="evidence at transcript level"/>
<keyword evidence="4 10" id="KW-0812">Transmembrane</keyword>
<dbReference type="Pfam" id="PF02949">
    <property type="entry name" value="7tm_6"/>
    <property type="match status" value="1"/>
</dbReference>